<dbReference type="Gene3D" id="3.40.50.300">
    <property type="entry name" value="P-loop containing nucleotide triphosphate hydrolases"/>
    <property type="match status" value="1"/>
</dbReference>
<dbReference type="Pfam" id="PF08402">
    <property type="entry name" value="TOBE_2"/>
    <property type="match status" value="1"/>
</dbReference>
<dbReference type="GO" id="GO:0022857">
    <property type="term" value="F:transmembrane transporter activity"/>
    <property type="evidence" value="ECO:0007669"/>
    <property type="project" value="InterPro"/>
</dbReference>
<evidence type="ECO:0000313" key="8">
    <source>
        <dbReference type="Proteomes" id="UP000198601"/>
    </source>
</evidence>
<dbReference type="GO" id="GO:0005524">
    <property type="term" value="F:ATP binding"/>
    <property type="evidence" value="ECO:0007669"/>
    <property type="project" value="UniProtKB-KW"/>
</dbReference>
<keyword evidence="2" id="KW-1003">Cell membrane</keyword>
<evidence type="ECO:0000256" key="4">
    <source>
        <dbReference type="ARBA" id="ARBA00022967"/>
    </source>
</evidence>
<reference evidence="8" key="1">
    <citation type="submission" date="2016-10" db="EMBL/GenBank/DDBJ databases">
        <authorList>
            <person name="Varghese N."/>
            <person name="Submissions S."/>
        </authorList>
    </citation>
    <scope>NUCLEOTIDE SEQUENCE [LARGE SCALE GENOMIC DNA]</scope>
    <source>
        <strain evidence="8">CGMCC 1.8946</strain>
    </source>
</reference>
<dbReference type="PANTHER" id="PTHR42781:SF5">
    <property type="entry name" value="PUTRESCINE TRANSPORT ATP-BINDING PROTEIN POTG"/>
    <property type="match status" value="1"/>
</dbReference>
<evidence type="ECO:0000313" key="7">
    <source>
        <dbReference type="EMBL" id="SCW82196.1"/>
    </source>
</evidence>
<dbReference type="PANTHER" id="PTHR42781">
    <property type="entry name" value="SPERMIDINE/PUTRESCINE IMPORT ATP-BINDING PROTEIN POTA"/>
    <property type="match status" value="1"/>
</dbReference>
<dbReference type="EMBL" id="FMTT01000057">
    <property type="protein sequence ID" value="SCW82196.1"/>
    <property type="molecule type" value="Genomic_DNA"/>
</dbReference>
<sequence>MMFQSYALFPNLTVGENITYGLQGRISKGQINERVEELLGLVELGEQRHKVPAQLSGGQQQRVALARALAIAPDCLLLDEPLSALDAKVRVRLRREICRLHRQFGMTTIMVTHDQEEALTMADRIVVMNKSRVIQVGTPKEVYERPDTPFVAEFVGAISFIEAGRESGAGGAKQAIRPEHVQLVREGHENGRTGVVQDIEYCGTHYRLVAELLGKSDKPLQQFVTIDVPVPQMETFNVLPNRKVSFVFPSEHVIRFGASADDVAAQGV</sequence>
<feature type="domain" description="ABC transporter" evidence="6">
    <location>
        <begin position="1"/>
        <end position="155"/>
    </location>
</feature>
<dbReference type="InterPro" id="IPR027417">
    <property type="entry name" value="P-loop_NTPase"/>
</dbReference>
<evidence type="ECO:0000256" key="2">
    <source>
        <dbReference type="ARBA" id="ARBA00022475"/>
    </source>
</evidence>
<dbReference type="GO" id="GO:0043190">
    <property type="term" value="C:ATP-binding cassette (ABC) transporter complex"/>
    <property type="evidence" value="ECO:0007669"/>
    <property type="project" value="InterPro"/>
</dbReference>
<evidence type="ECO:0000259" key="6">
    <source>
        <dbReference type="PROSITE" id="PS50893"/>
    </source>
</evidence>
<name>A0A1G4TLE2_9BACL</name>
<dbReference type="InterPro" id="IPR017871">
    <property type="entry name" value="ABC_transporter-like_CS"/>
</dbReference>
<dbReference type="Pfam" id="PF00005">
    <property type="entry name" value="ABC_tran"/>
    <property type="match status" value="1"/>
</dbReference>
<dbReference type="InterPro" id="IPR003439">
    <property type="entry name" value="ABC_transporter-like_ATP-bd"/>
</dbReference>
<keyword evidence="1" id="KW-0813">Transport</keyword>
<keyword evidence="7" id="KW-0547">Nucleotide-binding</keyword>
<keyword evidence="7" id="KW-0067">ATP-binding</keyword>
<evidence type="ECO:0000256" key="5">
    <source>
        <dbReference type="ARBA" id="ARBA00023136"/>
    </source>
</evidence>
<dbReference type="PROSITE" id="PS00211">
    <property type="entry name" value="ABC_TRANSPORTER_1"/>
    <property type="match status" value="1"/>
</dbReference>
<organism evidence="7 8">
    <name type="scientific">Paenibacillus tianmuensis</name>
    <dbReference type="NCBI Taxonomy" id="624147"/>
    <lineage>
        <taxon>Bacteria</taxon>
        <taxon>Bacillati</taxon>
        <taxon>Bacillota</taxon>
        <taxon>Bacilli</taxon>
        <taxon>Bacillales</taxon>
        <taxon>Paenibacillaceae</taxon>
        <taxon>Paenibacillus</taxon>
    </lineage>
</organism>
<dbReference type="InterPro" id="IPR008995">
    <property type="entry name" value="Mo/tungstate-bd_C_term_dom"/>
</dbReference>
<dbReference type="AlphaFoldDB" id="A0A1G4TLE2"/>
<dbReference type="STRING" id="624147.SAMN04487970_105710"/>
<gene>
    <name evidence="7" type="ORF">SAMN04487970_105710</name>
</gene>
<protein>
    <submittedName>
        <fullName evidence="7">Iron(III) transport system ATP-binding protein</fullName>
    </submittedName>
</protein>
<accession>A0A1G4TLE2</accession>
<keyword evidence="4" id="KW-1278">Translocase</keyword>
<dbReference type="InterPro" id="IPR050093">
    <property type="entry name" value="ABC_SmlMolc_Importer"/>
</dbReference>
<evidence type="ECO:0000256" key="1">
    <source>
        <dbReference type="ARBA" id="ARBA00022448"/>
    </source>
</evidence>
<evidence type="ECO:0000256" key="3">
    <source>
        <dbReference type="ARBA" id="ARBA00022519"/>
    </source>
</evidence>
<dbReference type="InterPro" id="IPR013611">
    <property type="entry name" value="Transp-assoc_OB_typ2"/>
</dbReference>
<dbReference type="PROSITE" id="PS50893">
    <property type="entry name" value="ABC_TRANSPORTER_2"/>
    <property type="match status" value="1"/>
</dbReference>
<keyword evidence="5" id="KW-0472">Membrane</keyword>
<keyword evidence="8" id="KW-1185">Reference proteome</keyword>
<keyword evidence="3" id="KW-0997">Cell inner membrane</keyword>
<dbReference type="SUPFAM" id="SSF50331">
    <property type="entry name" value="MOP-like"/>
    <property type="match status" value="1"/>
</dbReference>
<proteinExistence type="predicted"/>
<dbReference type="GO" id="GO:0016887">
    <property type="term" value="F:ATP hydrolysis activity"/>
    <property type="evidence" value="ECO:0007669"/>
    <property type="project" value="InterPro"/>
</dbReference>
<dbReference type="SUPFAM" id="SSF52540">
    <property type="entry name" value="P-loop containing nucleoside triphosphate hydrolases"/>
    <property type="match status" value="1"/>
</dbReference>
<dbReference type="Proteomes" id="UP000198601">
    <property type="component" value="Unassembled WGS sequence"/>
</dbReference>